<proteinExistence type="predicted"/>
<accession>A0AA38TDT6</accession>
<evidence type="ECO:0000313" key="1">
    <source>
        <dbReference type="EMBL" id="KAJ9558204.1"/>
    </source>
</evidence>
<dbReference type="EMBL" id="JARYMX010000003">
    <property type="protein sequence ID" value="KAJ9558204.1"/>
    <property type="molecule type" value="Genomic_DNA"/>
</dbReference>
<dbReference type="AlphaFoldDB" id="A0AA38TDT6"/>
<evidence type="ECO:0008006" key="3">
    <source>
        <dbReference type="Google" id="ProtNLM"/>
    </source>
</evidence>
<evidence type="ECO:0000313" key="2">
    <source>
        <dbReference type="Proteomes" id="UP001172457"/>
    </source>
</evidence>
<keyword evidence="2" id="KW-1185">Reference proteome</keyword>
<comment type="caution">
    <text evidence="1">The sequence shown here is derived from an EMBL/GenBank/DDBJ whole genome shotgun (WGS) entry which is preliminary data.</text>
</comment>
<name>A0AA38TDT6_9ASTR</name>
<sequence length="148" mass="17068">MSGGRERKRARQCRSLVVVADAGSHRKWSSSTLMVVVNASRRHKNLDLGSPLLKTFEKKIVVRSSVAFWKDSWVGAGVPLKSCFPRLYAKKAYKHVPFKERWMLSDGVWKGNLEWNSNFCNRTLEDLHSLETFLASCRFLSRGKDYWS</sequence>
<protein>
    <recommendedName>
        <fullName evidence="3">Reverse transcriptase zinc-binding domain-containing protein</fullName>
    </recommendedName>
</protein>
<gene>
    <name evidence="1" type="ORF">OSB04_012818</name>
</gene>
<reference evidence="1" key="1">
    <citation type="submission" date="2023-03" db="EMBL/GenBank/DDBJ databases">
        <title>Chromosome-scale reference genome and RAD-based genetic map of yellow starthistle (Centaurea solstitialis) reveal putative structural variation and QTLs associated with invader traits.</title>
        <authorList>
            <person name="Reatini B."/>
            <person name="Cang F.A."/>
            <person name="Jiang Q."/>
            <person name="Mckibben M.T.W."/>
            <person name="Barker M.S."/>
            <person name="Rieseberg L.H."/>
            <person name="Dlugosch K.M."/>
        </authorList>
    </citation>
    <scope>NUCLEOTIDE SEQUENCE</scope>
    <source>
        <strain evidence="1">CAN-66</strain>
        <tissue evidence="1">Leaf</tissue>
    </source>
</reference>
<dbReference type="Proteomes" id="UP001172457">
    <property type="component" value="Chromosome 3"/>
</dbReference>
<organism evidence="1 2">
    <name type="scientific">Centaurea solstitialis</name>
    <name type="common">yellow star-thistle</name>
    <dbReference type="NCBI Taxonomy" id="347529"/>
    <lineage>
        <taxon>Eukaryota</taxon>
        <taxon>Viridiplantae</taxon>
        <taxon>Streptophyta</taxon>
        <taxon>Embryophyta</taxon>
        <taxon>Tracheophyta</taxon>
        <taxon>Spermatophyta</taxon>
        <taxon>Magnoliopsida</taxon>
        <taxon>eudicotyledons</taxon>
        <taxon>Gunneridae</taxon>
        <taxon>Pentapetalae</taxon>
        <taxon>asterids</taxon>
        <taxon>campanulids</taxon>
        <taxon>Asterales</taxon>
        <taxon>Asteraceae</taxon>
        <taxon>Carduoideae</taxon>
        <taxon>Cardueae</taxon>
        <taxon>Centaureinae</taxon>
        <taxon>Centaurea</taxon>
    </lineage>
</organism>